<keyword evidence="2" id="KW-0378">Hydrolase</keyword>
<gene>
    <name evidence="4" type="ORF">EJQ19_22960</name>
</gene>
<evidence type="ECO:0000313" key="5">
    <source>
        <dbReference type="Proteomes" id="UP000276128"/>
    </source>
</evidence>
<dbReference type="GO" id="GO:0046872">
    <property type="term" value="F:metal ion binding"/>
    <property type="evidence" value="ECO:0007669"/>
    <property type="project" value="UniProtKB-KW"/>
</dbReference>
<keyword evidence="5" id="KW-1185">Reference proteome</keyword>
<dbReference type="SUPFAM" id="SSF51338">
    <property type="entry name" value="Composite domain of metallo-dependent hydrolases"/>
    <property type="match status" value="1"/>
</dbReference>
<evidence type="ECO:0000256" key="2">
    <source>
        <dbReference type="ARBA" id="ARBA00022801"/>
    </source>
</evidence>
<dbReference type="PANTHER" id="PTHR32027:SF9">
    <property type="entry name" value="BLL3847 PROTEIN"/>
    <property type="match status" value="1"/>
</dbReference>
<dbReference type="InterPro" id="IPR052349">
    <property type="entry name" value="Metallo-hydrolase_Enzymes"/>
</dbReference>
<reference evidence="4 5" key="1">
    <citation type="submission" date="2018-12" db="EMBL/GenBank/DDBJ databases">
        <title>Bacillus ochoae sp. nov., Paenibacillus whitsoniae sp. nov., Paenibacillus spiritus sp. nov. Isolated from the Mars Exploration Rover during spacecraft assembly.</title>
        <authorList>
            <person name="Seuylemezian A."/>
            <person name="Vaishampayan P."/>
        </authorList>
    </citation>
    <scope>NUCLEOTIDE SEQUENCE [LARGE SCALE GENOMIC DNA]</scope>
    <source>
        <strain evidence="4 5">MER 54</strain>
    </source>
</reference>
<dbReference type="InterPro" id="IPR013108">
    <property type="entry name" value="Amidohydro_3"/>
</dbReference>
<dbReference type="Pfam" id="PF07969">
    <property type="entry name" value="Amidohydro_3"/>
    <property type="match status" value="1"/>
</dbReference>
<dbReference type="InterPro" id="IPR032466">
    <property type="entry name" value="Metal_Hydrolase"/>
</dbReference>
<dbReference type="GO" id="GO:0019239">
    <property type="term" value="F:deaminase activity"/>
    <property type="evidence" value="ECO:0007669"/>
    <property type="project" value="UniProtKB-ARBA"/>
</dbReference>
<dbReference type="Gene3D" id="3.20.20.140">
    <property type="entry name" value="Metal-dependent hydrolases"/>
    <property type="match status" value="1"/>
</dbReference>
<organism evidence="4 5">
    <name type="scientific">Paenibacillus whitsoniae</name>
    <dbReference type="NCBI Taxonomy" id="2496558"/>
    <lineage>
        <taxon>Bacteria</taxon>
        <taxon>Bacillati</taxon>
        <taxon>Bacillota</taxon>
        <taxon>Bacilli</taxon>
        <taxon>Bacillales</taxon>
        <taxon>Paenibacillaceae</taxon>
        <taxon>Paenibacillus</taxon>
    </lineage>
</organism>
<name>A0A430J8I7_9BACL</name>
<feature type="domain" description="Amidohydrolase 3" evidence="3">
    <location>
        <begin position="111"/>
        <end position="400"/>
    </location>
</feature>
<dbReference type="SUPFAM" id="SSF51556">
    <property type="entry name" value="Metallo-dependent hydrolases"/>
    <property type="match status" value="1"/>
</dbReference>
<keyword evidence="1" id="KW-0479">Metal-binding</keyword>
<dbReference type="EMBL" id="RXHU01000074">
    <property type="protein sequence ID" value="RTE06447.1"/>
    <property type="molecule type" value="Genomic_DNA"/>
</dbReference>
<evidence type="ECO:0000259" key="3">
    <source>
        <dbReference type="Pfam" id="PF07969"/>
    </source>
</evidence>
<protein>
    <submittedName>
        <fullName evidence="4">Cytosine deaminase</fullName>
    </submittedName>
</protein>
<evidence type="ECO:0000256" key="1">
    <source>
        <dbReference type="ARBA" id="ARBA00022723"/>
    </source>
</evidence>
<proteinExistence type="predicted"/>
<dbReference type="CDD" id="cd01293">
    <property type="entry name" value="Bact_CD"/>
    <property type="match status" value="1"/>
</dbReference>
<accession>A0A430J8I7</accession>
<dbReference type="AlphaFoldDB" id="A0A430J8I7"/>
<dbReference type="PANTHER" id="PTHR32027">
    <property type="entry name" value="CYTOSINE DEAMINASE"/>
    <property type="match status" value="1"/>
</dbReference>
<dbReference type="FunFam" id="3.20.20.140:FF:000019">
    <property type="entry name" value="Cytosine deaminase"/>
    <property type="match status" value="1"/>
</dbReference>
<dbReference type="Gene3D" id="2.30.40.10">
    <property type="entry name" value="Urease, subunit C, domain 1"/>
    <property type="match status" value="1"/>
</dbReference>
<dbReference type="OrthoDB" id="9815027at2"/>
<dbReference type="InterPro" id="IPR011059">
    <property type="entry name" value="Metal-dep_hydrolase_composite"/>
</dbReference>
<evidence type="ECO:0000313" key="4">
    <source>
        <dbReference type="EMBL" id="RTE06447.1"/>
    </source>
</evidence>
<sequence length="414" mass="45259">MNPTLRIQRFTNPGYPHAMDAVIQGGRIASIQPHQDLADDDATSIDARGRLLLPGLIEPHIHLDKAFLLPHMKEDVSSIAEAIASTAVLKRSFTKTDIAERAKQTLYQAIANGVTHMRCHVEIDPIVRLLGMEVMLELKAQFQDRITLQIVAFPQEGIAKQPGTEELLRQAMALGADAIGGITYQDEDVEMHLRTVFNLAREFGTPIDLHADFSDDPQMLAIRTIIHMTEAYGLQGRVSVGHLTSLGSLPPAQAEPICQAIAKAAIHVMTLPATDLYLNGRNDTHRLRRGLTPVAMLLKQGANVIYGSNNIQNPFTPFGTADPLDTGLLLAQTAHMGSKTDALTLLDMATTRAANALGIRNYGLRVGADADLVLFEATDPRSALYERAPRSFVWKRGQLVASTSKTTAFYPVQH</sequence>
<dbReference type="GO" id="GO:0016814">
    <property type="term" value="F:hydrolase activity, acting on carbon-nitrogen (but not peptide) bonds, in cyclic amidines"/>
    <property type="evidence" value="ECO:0007669"/>
    <property type="project" value="TreeGrafter"/>
</dbReference>
<comment type="caution">
    <text evidence="4">The sequence shown here is derived from an EMBL/GenBank/DDBJ whole genome shotgun (WGS) entry which is preliminary data.</text>
</comment>
<dbReference type="Proteomes" id="UP000276128">
    <property type="component" value="Unassembled WGS sequence"/>
</dbReference>